<dbReference type="KEGG" id="dpx:DAPPUDRAFT_332128"/>
<accession>E9HP21</accession>
<proteinExistence type="predicted"/>
<evidence type="ECO:0000313" key="2">
    <source>
        <dbReference type="Proteomes" id="UP000000305"/>
    </source>
</evidence>
<dbReference type="AlphaFoldDB" id="E9HP21"/>
<reference evidence="1 2" key="1">
    <citation type="journal article" date="2011" name="Science">
        <title>The ecoresponsive genome of Daphnia pulex.</title>
        <authorList>
            <person name="Colbourne J.K."/>
            <person name="Pfrender M.E."/>
            <person name="Gilbert D."/>
            <person name="Thomas W.K."/>
            <person name="Tucker A."/>
            <person name="Oakley T.H."/>
            <person name="Tokishita S."/>
            <person name="Aerts A."/>
            <person name="Arnold G.J."/>
            <person name="Basu M.K."/>
            <person name="Bauer D.J."/>
            <person name="Caceres C.E."/>
            <person name="Carmel L."/>
            <person name="Casola C."/>
            <person name="Choi J.H."/>
            <person name="Detter J.C."/>
            <person name="Dong Q."/>
            <person name="Dusheyko S."/>
            <person name="Eads B.D."/>
            <person name="Frohlich T."/>
            <person name="Geiler-Samerotte K.A."/>
            <person name="Gerlach D."/>
            <person name="Hatcher P."/>
            <person name="Jogdeo S."/>
            <person name="Krijgsveld J."/>
            <person name="Kriventseva E.V."/>
            <person name="Kultz D."/>
            <person name="Laforsch C."/>
            <person name="Lindquist E."/>
            <person name="Lopez J."/>
            <person name="Manak J.R."/>
            <person name="Muller J."/>
            <person name="Pangilinan J."/>
            <person name="Patwardhan R.P."/>
            <person name="Pitluck S."/>
            <person name="Pritham E.J."/>
            <person name="Rechtsteiner A."/>
            <person name="Rho M."/>
            <person name="Rogozin I.B."/>
            <person name="Sakarya O."/>
            <person name="Salamov A."/>
            <person name="Schaack S."/>
            <person name="Shapiro H."/>
            <person name="Shiga Y."/>
            <person name="Skalitzky C."/>
            <person name="Smith Z."/>
            <person name="Souvorov A."/>
            <person name="Sung W."/>
            <person name="Tang Z."/>
            <person name="Tsuchiya D."/>
            <person name="Tu H."/>
            <person name="Vos H."/>
            <person name="Wang M."/>
            <person name="Wolf Y.I."/>
            <person name="Yamagata H."/>
            <person name="Yamada T."/>
            <person name="Ye Y."/>
            <person name="Shaw J.R."/>
            <person name="Andrews J."/>
            <person name="Crease T.J."/>
            <person name="Tang H."/>
            <person name="Lucas S.M."/>
            <person name="Robertson H.M."/>
            <person name="Bork P."/>
            <person name="Koonin E.V."/>
            <person name="Zdobnov E.M."/>
            <person name="Grigoriev I.V."/>
            <person name="Lynch M."/>
            <person name="Boore J.L."/>
        </authorList>
    </citation>
    <scope>NUCLEOTIDE SEQUENCE [LARGE SCALE GENOMIC DNA]</scope>
</reference>
<evidence type="ECO:0000313" key="1">
    <source>
        <dbReference type="EMBL" id="EFX66512.1"/>
    </source>
</evidence>
<keyword evidence="2" id="KW-1185">Reference proteome</keyword>
<dbReference type="EMBL" id="GL732702">
    <property type="protein sequence ID" value="EFX66512.1"/>
    <property type="molecule type" value="Genomic_DNA"/>
</dbReference>
<dbReference type="PhylomeDB" id="E9HP21"/>
<dbReference type="InParanoid" id="E9HP21"/>
<protein>
    <submittedName>
        <fullName evidence="1">Uncharacterized protein</fullName>
    </submittedName>
</protein>
<dbReference type="HOGENOM" id="CLU_1512129_0_0_1"/>
<sequence length="178" mass="20186">MIAALRLQLPTFVNETVQAELIEIEIEAGTDVPNYLLVPEFTELIAEADNDDTENNGSDSKDHVFNLDLESLLNENTLKYNETGYLCFLSCKMFALKFPISHQRPTFSPLESFQRFIESSREDCWCWSSQHGMIKGSLEAIEKDPNIQSKLNSCAVHAMDAFQKEHETIGLVKHSTLI</sequence>
<dbReference type="Proteomes" id="UP000000305">
    <property type="component" value="Unassembled WGS sequence"/>
</dbReference>
<gene>
    <name evidence="1" type="ORF">DAPPUDRAFT_332128</name>
</gene>
<name>E9HP21_DAPPU</name>
<organism evidence="1 2">
    <name type="scientific">Daphnia pulex</name>
    <name type="common">Water flea</name>
    <dbReference type="NCBI Taxonomy" id="6669"/>
    <lineage>
        <taxon>Eukaryota</taxon>
        <taxon>Metazoa</taxon>
        <taxon>Ecdysozoa</taxon>
        <taxon>Arthropoda</taxon>
        <taxon>Crustacea</taxon>
        <taxon>Branchiopoda</taxon>
        <taxon>Diplostraca</taxon>
        <taxon>Cladocera</taxon>
        <taxon>Anomopoda</taxon>
        <taxon>Daphniidae</taxon>
        <taxon>Daphnia</taxon>
    </lineage>
</organism>